<evidence type="ECO:0000313" key="2">
    <source>
        <dbReference type="EMBL" id="KAF7179360.1"/>
    </source>
</evidence>
<evidence type="ECO:0000313" key="3">
    <source>
        <dbReference type="Proteomes" id="UP000641853"/>
    </source>
</evidence>
<evidence type="ECO:0000256" key="1">
    <source>
        <dbReference type="SAM" id="Phobius"/>
    </source>
</evidence>
<keyword evidence="3" id="KW-1185">Reference proteome</keyword>
<gene>
    <name evidence="2" type="ORF">CNMCM7691_008293</name>
</gene>
<dbReference type="Proteomes" id="UP000641853">
    <property type="component" value="Unassembled WGS sequence"/>
</dbReference>
<feature type="transmembrane region" description="Helical" evidence="1">
    <location>
        <begin position="44"/>
        <end position="68"/>
    </location>
</feature>
<keyword evidence="1" id="KW-1133">Transmembrane helix</keyword>
<name>A0A8H6VA12_9EURO</name>
<protein>
    <submittedName>
        <fullName evidence="2">Uncharacterized protein</fullName>
    </submittedName>
</protein>
<comment type="caution">
    <text evidence="2">The sequence shown here is derived from an EMBL/GenBank/DDBJ whole genome shotgun (WGS) entry which is preliminary data.</text>
</comment>
<accession>A0A8H6VA12</accession>
<keyword evidence="1" id="KW-0472">Membrane</keyword>
<sequence length="143" mass="15986">MRQAIIRDWGRESPELPFQFFNSAYQIAIGRRGLVVKFGVEVTAVWLVAIGIVVISILVVIIVIVVVIMKDAGAITNCIVVVAYRDWSVYYEPMPRNRLALPFKPEAVVKDPDLSALLPDLSQDECIPAEITNIQAAFFVNRL</sequence>
<reference evidence="2" key="1">
    <citation type="submission" date="2020-06" db="EMBL/GenBank/DDBJ databases">
        <title>Draft genome sequences of strains closely related to Aspergillus parafelis and Aspergillus hiratsukae.</title>
        <authorList>
            <person name="Dos Santos R.A.C."/>
            <person name="Rivero-Menendez O."/>
            <person name="Steenwyk J.L."/>
            <person name="Mead M.E."/>
            <person name="Goldman G.H."/>
            <person name="Alastruey-Izquierdo A."/>
            <person name="Rokas A."/>
        </authorList>
    </citation>
    <scope>NUCLEOTIDE SEQUENCE</scope>
    <source>
        <strain evidence="2">CNM-CM7691</strain>
    </source>
</reference>
<keyword evidence="1" id="KW-0812">Transmembrane</keyword>
<dbReference type="AlphaFoldDB" id="A0A8H6VA12"/>
<proteinExistence type="predicted"/>
<dbReference type="EMBL" id="JACBAG010001863">
    <property type="protein sequence ID" value="KAF7179360.1"/>
    <property type="molecule type" value="Genomic_DNA"/>
</dbReference>
<organism evidence="2 3">
    <name type="scientific">Aspergillus felis</name>
    <dbReference type="NCBI Taxonomy" id="1287682"/>
    <lineage>
        <taxon>Eukaryota</taxon>
        <taxon>Fungi</taxon>
        <taxon>Dikarya</taxon>
        <taxon>Ascomycota</taxon>
        <taxon>Pezizomycotina</taxon>
        <taxon>Eurotiomycetes</taxon>
        <taxon>Eurotiomycetidae</taxon>
        <taxon>Eurotiales</taxon>
        <taxon>Aspergillaceae</taxon>
        <taxon>Aspergillus</taxon>
        <taxon>Aspergillus subgen. Fumigati</taxon>
    </lineage>
</organism>